<organism evidence="5 6">
    <name type="scientific">Kwoniella shandongensis</name>
    <dbReference type="NCBI Taxonomy" id="1734106"/>
    <lineage>
        <taxon>Eukaryota</taxon>
        <taxon>Fungi</taxon>
        <taxon>Dikarya</taxon>
        <taxon>Basidiomycota</taxon>
        <taxon>Agaricomycotina</taxon>
        <taxon>Tremellomycetes</taxon>
        <taxon>Tremellales</taxon>
        <taxon>Cryptococcaceae</taxon>
        <taxon>Kwoniella</taxon>
    </lineage>
</organism>
<evidence type="ECO:0000256" key="4">
    <source>
        <dbReference type="SAM" id="MobiDB-lite"/>
    </source>
</evidence>
<dbReference type="KEGG" id="ksn:43590726"/>
<sequence length="365" mass="39751">MERTSCRGCIGRETMCGPEAGYIGEGGTDCFRSSDGRYRREALTTLRTGPSEVNQLENAVKRVLLQQRDTTSRIIHARQVLVREAITVFGLHTTSKGEWSIAGLVLPSPDAFRCEFRWIKAQLTFAVHPSASINGAISHTIHLLSLITSYLSITLPFVPTPPPPLSLPHVGRTLVKANTPFLGTTKWRDKHVLWMSSTASIPTKIRGRDYSSKVTQPAAAANIITKSMTKHRQFLTSFALLSFSVAYLAWSQGVPGIGIREEDVRDESDEESSRPASREADSPSAVLISATSILELIHALSVSPTLGQKAHEPGAITMLKHLGFGLDVAKVVQIVLTAEENRWGTKTADGPGDQSEGWDLLDAEG</sequence>
<evidence type="ECO:0000313" key="6">
    <source>
        <dbReference type="Proteomes" id="UP000322225"/>
    </source>
</evidence>
<reference evidence="5" key="1">
    <citation type="submission" date="2017-08" db="EMBL/GenBank/DDBJ databases">
        <authorList>
            <person name="Cuomo C."/>
            <person name="Billmyre B."/>
            <person name="Heitman J."/>
        </authorList>
    </citation>
    <scope>NUCLEOTIDE SEQUENCE</scope>
    <source>
        <strain evidence="5">CBS 12478</strain>
    </source>
</reference>
<feature type="region of interest" description="Disordered" evidence="4">
    <location>
        <begin position="344"/>
        <end position="365"/>
    </location>
</feature>
<gene>
    <name evidence="5" type="ORF">CI109_101248</name>
</gene>
<dbReference type="EMBL" id="CP144052">
    <property type="protein sequence ID" value="WWD16816.1"/>
    <property type="molecule type" value="Genomic_DNA"/>
</dbReference>
<dbReference type="AlphaFoldDB" id="A0AAJ8LE75"/>
<feature type="compositionally biased region" description="Basic and acidic residues" evidence="4">
    <location>
        <begin position="271"/>
        <end position="281"/>
    </location>
</feature>
<keyword evidence="6" id="KW-1185">Reference proteome</keyword>
<proteinExistence type="inferred from homology"/>
<evidence type="ECO:0000256" key="2">
    <source>
        <dbReference type="ARBA" id="ARBA00013807"/>
    </source>
</evidence>
<name>A0AAJ8LE75_9TREE</name>
<dbReference type="GeneID" id="43590726"/>
<comment type="similarity">
    <text evidence="1">Belongs to the ATG14 family.</text>
</comment>
<dbReference type="RefSeq" id="XP_065823001.1">
    <property type="nucleotide sequence ID" value="XM_065966929.1"/>
</dbReference>
<feature type="region of interest" description="Disordered" evidence="4">
    <location>
        <begin position="261"/>
        <end position="283"/>
    </location>
</feature>
<dbReference type="Proteomes" id="UP000322225">
    <property type="component" value="Chromosome 2"/>
</dbReference>
<evidence type="ECO:0000313" key="5">
    <source>
        <dbReference type="EMBL" id="WWD16816.1"/>
    </source>
</evidence>
<accession>A0AAJ8LE75</accession>
<dbReference type="GO" id="GO:0032991">
    <property type="term" value="C:protein-containing complex"/>
    <property type="evidence" value="ECO:0007669"/>
    <property type="project" value="UniProtKB-ARBA"/>
</dbReference>
<evidence type="ECO:0000256" key="1">
    <source>
        <dbReference type="ARBA" id="ARBA00009574"/>
    </source>
</evidence>
<reference evidence="5" key="2">
    <citation type="submission" date="2024-01" db="EMBL/GenBank/DDBJ databases">
        <title>Comparative genomics of Cryptococcus and Kwoniella reveals pathogenesis evolution and contrasting modes of karyotype evolution via chromosome fusion or intercentromeric recombination.</title>
        <authorList>
            <person name="Coelho M.A."/>
            <person name="David-Palma M."/>
            <person name="Shea T."/>
            <person name="Bowers K."/>
            <person name="McGinley-Smith S."/>
            <person name="Mohammad A.W."/>
            <person name="Gnirke A."/>
            <person name="Yurkov A.M."/>
            <person name="Nowrousian M."/>
            <person name="Sun S."/>
            <person name="Cuomo C.A."/>
            <person name="Heitman J."/>
        </authorList>
    </citation>
    <scope>NUCLEOTIDE SEQUENCE</scope>
    <source>
        <strain evidence="5">CBS 12478</strain>
    </source>
</reference>
<keyword evidence="3" id="KW-0175">Coiled coil</keyword>
<evidence type="ECO:0000256" key="3">
    <source>
        <dbReference type="ARBA" id="ARBA00023054"/>
    </source>
</evidence>
<protein>
    <recommendedName>
        <fullName evidence="2">Autophagy-related protein 14</fullName>
    </recommendedName>
</protein>
<dbReference type="GO" id="GO:0005737">
    <property type="term" value="C:cytoplasm"/>
    <property type="evidence" value="ECO:0007669"/>
    <property type="project" value="UniProtKB-ARBA"/>
</dbReference>
<dbReference type="Pfam" id="PF10186">
    <property type="entry name" value="ATG14"/>
    <property type="match status" value="1"/>
</dbReference>
<dbReference type="InterPro" id="IPR018791">
    <property type="entry name" value="UV_resistance/autophagy_Atg14"/>
</dbReference>